<name>A0ACB0LXN5_TRIPR</name>
<dbReference type="Proteomes" id="UP001177021">
    <property type="component" value="Unassembled WGS sequence"/>
</dbReference>
<gene>
    <name evidence="1" type="ORF">MILVUS5_LOCUS37292</name>
</gene>
<organism evidence="1 2">
    <name type="scientific">Trifolium pratense</name>
    <name type="common">Red clover</name>
    <dbReference type="NCBI Taxonomy" id="57577"/>
    <lineage>
        <taxon>Eukaryota</taxon>
        <taxon>Viridiplantae</taxon>
        <taxon>Streptophyta</taxon>
        <taxon>Embryophyta</taxon>
        <taxon>Tracheophyta</taxon>
        <taxon>Spermatophyta</taxon>
        <taxon>Magnoliopsida</taxon>
        <taxon>eudicotyledons</taxon>
        <taxon>Gunneridae</taxon>
        <taxon>Pentapetalae</taxon>
        <taxon>rosids</taxon>
        <taxon>fabids</taxon>
        <taxon>Fabales</taxon>
        <taxon>Fabaceae</taxon>
        <taxon>Papilionoideae</taxon>
        <taxon>50 kb inversion clade</taxon>
        <taxon>NPAAA clade</taxon>
        <taxon>Hologalegina</taxon>
        <taxon>IRL clade</taxon>
        <taxon>Trifolieae</taxon>
        <taxon>Trifolium</taxon>
    </lineage>
</organism>
<keyword evidence="2" id="KW-1185">Reference proteome</keyword>
<sequence length="609" mass="69435">MEVTGGRTKKWPRRRRERERRSDEMKKMKWPPTAAIEGRRLLCIILQPTSPVCVLKEMVSIQRNFLWGGGMDRSKICWVGWDNICQPKDKGGLGIKNLKSFNDSLLCKWKWRCLNDLSASWFNLLHFRYGSFAANFLYGEGRESLKHASIWWRDMWKTGGAEEGGWFVNNISSILGDGNNIAFWKEKWLGMEPLSELYPSLFQKSTHKDACISNMGIWNNNMWSWKVNWMEALDDADIESLNELHQLLEQVRPNRASSDRRRWSSNSDGSFSVRSTYMVLQDKRVDTTLDTNTMAALKRLWKNNVPSKVSVFGWRLLLEKLPTREALFCKVPPPKSLLIATPIEGGEFPLLLFLHGYLMYNSFYSQLIQHVASHGFIVIAPQLYEVAGPDINDDIYYVVAITNWISRGLNKILPPNIIPNLEKLALGGHSRGGKTTFAIALGKLNITTDLKFSAIIGVDPIDGIDTGIQTYPHILTYVPHSFNFEMPTLVFGSGLGDVKKNLLLPTCSPKGVNHENFFNECNKPSWHFVAEDYGHNDMMDDDTNYNGVKGRLSYCFCKNGESRKPMRIFVGGVMTAFLKAYIVGDNVDLLAIRDKNVSVPLKMKFDYIV</sequence>
<protein>
    <submittedName>
        <fullName evidence="1">Uncharacterized protein</fullName>
    </submittedName>
</protein>
<evidence type="ECO:0000313" key="1">
    <source>
        <dbReference type="EMBL" id="CAJ2673901.1"/>
    </source>
</evidence>
<comment type="caution">
    <text evidence="1">The sequence shown here is derived from an EMBL/GenBank/DDBJ whole genome shotgun (WGS) entry which is preliminary data.</text>
</comment>
<dbReference type="EMBL" id="CASHSV030000716">
    <property type="protein sequence ID" value="CAJ2673901.1"/>
    <property type="molecule type" value="Genomic_DNA"/>
</dbReference>
<proteinExistence type="predicted"/>
<evidence type="ECO:0000313" key="2">
    <source>
        <dbReference type="Proteomes" id="UP001177021"/>
    </source>
</evidence>
<accession>A0ACB0LXN5</accession>
<reference evidence="1" key="1">
    <citation type="submission" date="2023-10" db="EMBL/GenBank/DDBJ databases">
        <authorList>
            <person name="Rodriguez Cubillos JULIANA M."/>
            <person name="De Vega J."/>
        </authorList>
    </citation>
    <scope>NUCLEOTIDE SEQUENCE</scope>
</reference>